<evidence type="ECO:0000256" key="4">
    <source>
        <dbReference type="ARBA" id="ARBA00022729"/>
    </source>
</evidence>
<feature type="active site" description="Charge relay system" evidence="8 9">
    <location>
        <position position="186"/>
    </location>
</feature>
<evidence type="ECO:0000256" key="1">
    <source>
        <dbReference type="ARBA" id="ARBA00004613"/>
    </source>
</evidence>
<dbReference type="InterPro" id="IPR037045">
    <property type="entry name" value="S8pro/Inhibitor_I9_sf"/>
</dbReference>
<dbReference type="InterPro" id="IPR045051">
    <property type="entry name" value="SBT"/>
</dbReference>
<dbReference type="PRINTS" id="PR00723">
    <property type="entry name" value="SUBTILISIN"/>
</dbReference>
<dbReference type="Gene3D" id="2.60.40.2310">
    <property type="match status" value="1"/>
</dbReference>
<dbReference type="CDD" id="cd04852">
    <property type="entry name" value="Peptidases_S8_3"/>
    <property type="match status" value="1"/>
</dbReference>
<evidence type="ECO:0000256" key="8">
    <source>
        <dbReference type="PIRSR" id="PIRSR615500-1"/>
    </source>
</evidence>
<reference evidence="14" key="1">
    <citation type="submission" date="2023-03" db="EMBL/GenBank/DDBJ databases">
        <title>Chromosome-scale reference genome and RAD-based genetic map of yellow starthistle (Centaurea solstitialis) reveal putative structural variation and QTLs associated with invader traits.</title>
        <authorList>
            <person name="Reatini B."/>
            <person name="Cang F.A."/>
            <person name="Jiang Q."/>
            <person name="Mckibben M.T.W."/>
            <person name="Barker M.S."/>
            <person name="Rieseberg L.H."/>
            <person name="Dlugosch K.M."/>
        </authorList>
    </citation>
    <scope>NUCLEOTIDE SEQUENCE</scope>
    <source>
        <strain evidence="14">CAN-66</strain>
        <tissue evidence="14">Leaf</tissue>
    </source>
</reference>
<dbReference type="PROSITE" id="PS51892">
    <property type="entry name" value="SUBTILASE"/>
    <property type="match status" value="1"/>
</dbReference>
<evidence type="ECO:0000259" key="11">
    <source>
        <dbReference type="Pfam" id="PF02225"/>
    </source>
</evidence>
<dbReference type="InterPro" id="IPR015500">
    <property type="entry name" value="Peptidase_S8_subtilisin-rel"/>
</dbReference>
<dbReference type="AlphaFoldDB" id="A0AA38TPS6"/>
<evidence type="ECO:0000313" key="14">
    <source>
        <dbReference type="EMBL" id="KAJ9555387.1"/>
    </source>
</evidence>
<evidence type="ECO:0000256" key="3">
    <source>
        <dbReference type="ARBA" id="ARBA00022670"/>
    </source>
</evidence>
<keyword evidence="4" id="KW-0732">Signal</keyword>
<dbReference type="InterPro" id="IPR036852">
    <property type="entry name" value="Peptidase_S8/S53_dom_sf"/>
</dbReference>
<evidence type="ECO:0000256" key="5">
    <source>
        <dbReference type="ARBA" id="ARBA00022801"/>
    </source>
</evidence>
<sequence>MDFVDKLTSIKKFESAGLTIDYIYTQSQKAPHQISSTCSTITMVTMIILLLTFTTIFRLSAVAAAEETDTYIVLLTSPDNRVLARSQDDLESWYNTFLPTTVENSDENVNPRMVHAYRNVITGFAAKLTAEEAKEMEGKDGVISAQPQRVLSLHTTHTPNFLGLHQNVGFWRDSNYGKGIIVGVLDTGITPGHPSFNDTGVGPPPVKWKGKCEVPGCNNKLIGIRNFVTGSSGSPLDEEGHGTHTASTAAGNFVDDANALGNDNGTVVGMAPLAHVAMYKVCDESGCGESDMLAAMDAAVGEGVDVLSLSIGGPSIPFYRDAIALGAFGAIQQGIFVSCSAGNAGPFNATISNEAPWILTVGASTVDRKVKATVKLGNGDLLDGESLFQPKGFSETLLPIVYPGSTATKTRHGVARGKIVICIRGGGIARIAKGQTVKDAGGAAMILTNVQADGASTIADAHVLPASYVGYKDGLTIINYMNSTSSPVATIIFHGTVIGDKSAPQVTSFSSRGPSLETPGILKPDIIGPGVSILAAWPVSVDNTSTPAPFNVVSGTSMSCPHLSGVVALLKSAHPDWSPAAIKSAIMTTADLINLNGQPIEDERELPADLFAVGAGHINPSKANDPGLVFDIQPDDYIPYLCGLGYSNAQVMVIVQKQVSCSNTTSIPEGQLNYPSLSVTLSVGVTVSFTRTVTNVGDANSSYIVELSAGPGMGVAVSPAQLDFSAVNQKLSYTVTFDTTGGFDPKIGFGEGAVIWKSAKHSVRSPVSITYV</sequence>
<dbReference type="Pfam" id="PF05922">
    <property type="entry name" value="Inhibitor_I9"/>
    <property type="match status" value="1"/>
</dbReference>
<evidence type="ECO:0000256" key="9">
    <source>
        <dbReference type="PROSITE-ProRule" id="PRU01240"/>
    </source>
</evidence>
<evidence type="ECO:0000313" key="15">
    <source>
        <dbReference type="Proteomes" id="UP001172457"/>
    </source>
</evidence>
<dbReference type="CDD" id="cd02120">
    <property type="entry name" value="PA_subtilisin_like"/>
    <property type="match status" value="1"/>
</dbReference>
<evidence type="ECO:0000259" key="13">
    <source>
        <dbReference type="Pfam" id="PF17766"/>
    </source>
</evidence>
<accession>A0AA38TPS6</accession>
<comment type="similarity">
    <text evidence="2 9">Belongs to the peptidase S8 family.</text>
</comment>
<feature type="active site" description="Charge relay system" evidence="8 9">
    <location>
        <position position="557"/>
    </location>
</feature>
<dbReference type="Gene3D" id="3.50.30.30">
    <property type="match status" value="1"/>
</dbReference>
<dbReference type="Pfam" id="PF02225">
    <property type="entry name" value="PA"/>
    <property type="match status" value="1"/>
</dbReference>
<organism evidence="14 15">
    <name type="scientific">Centaurea solstitialis</name>
    <name type="common">yellow star-thistle</name>
    <dbReference type="NCBI Taxonomy" id="347529"/>
    <lineage>
        <taxon>Eukaryota</taxon>
        <taxon>Viridiplantae</taxon>
        <taxon>Streptophyta</taxon>
        <taxon>Embryophyta</taxon>
        <taxon>Tracheophyta</taxon>
        <taxon>Spermatophyta</taxon>
        <taxon>Magnoliopsida</taxon>
        <taxon>eudicotyledons</taxon>
        <taxon>Gunneridae</taxon>
        <taxon>Pentapetalae</taxon>
        <taxon>asterids</taxon>
        <taxon>campanulids</taxon>
        <taxon>Asterales</taxon>
        <taxon>Asteraceae</taxon>
        <taxon>Carduoideae</taxon>
        <taxon>Cardueae</taxon>
        <taxon>Centaureinae</taxon>
        <taxon>Centaurea</taxon>
    </lineage>
</organism>
<dbReference type="GO" id="GO:0005576">
    <property type="term" value="C:extracellular region"/>
    <property type="evidence" value="ECO:0007669"/>
    <property type="project" value="UniProtKB-SubCell"/>
</dbReference>
<keyword evidence="7" id="KW-0325">Glycoprotein</keyword>
<dbReference type="SUPFAM" id="SSF52743">
    <property type="entry name" value="Subtilisin-like"/>
    <property type="match status" value="1"/>
</dbReference>
<dbReference type="PANTHER" id="PTHR10795">
    <property type="entry name" value="PROPROTEIN CONVERTASE SUBTILISIN/KEXIN"/>
    <property type="match status" value="1"/>
</dbReference>
<keyword evidence="5 9" id="KW-0378">Hydrolase</keyword>
<keyword evidence="6 9" id="KW-0720">Serine protease</keyword>
<dbReference type="GO" id="GO:0004252">
    <property type="term" value="F:serine-type endopeptidase activity"/>
    <property type="evidence" value="ECO:0007669"/>
    <property type="project" value="UniProtKB-UniRule"/>
</dbReference>
<feature type="domain" description="PA" evidence="11">
    <location>
        <begin position="399"/>
        <end position="477"/>
    </location>
</feature>
<dbReference type="InterPro" id="IPR010259">
    <property type="entry name" value="S8pro/Inhibitor_I9"/>
</dbReference>
<dbReference type="PROSITE" id="PS00136">
    <property type="entry name" value="SUBTILASE_ASP"/>
    <property type="match status" value="1"/>
</dbReference>
<dbReference type="InterPro" id="IPR000209">
    <property type="entry name" value="Peptidase_S8/S53_dom"/>
</dbReference>
<evidence type="ECO:0000256" key="7">
    <source>
        <dbReference type="ARBA" id="ARBA00023180"/>
    </source>
</evidence>
<dbReference type="InterPro" id="IPR023827">
    <property type="entry name" value="Peptidase_S8_Asp-AS"/>
</dbReference>
<keyword evidence="3 9" id="KW-0645">Protease</keyword>
<dbReference type="EMBL" id="JARYMX010000003">
    <property type="protein sequence ID" value="KAJ9555387.1"/>
    <property type="molecule type" value="Genomic_DNA"/>
</dbReference>
<evidence type="ECO:0000256" key="6">
    <source>
        <dbReference type="ARBA" id="ARBA00022825"/>
    </source>
</evidence>
<dbReference type="InterPro" id="IPR034197">
    <property type="entry name" value="Peptidases_S8_3"/>
</dbReference>
<dbReference type="InterPro" id="IPR041469">
    <property type="entry name" value="Subtilisin-like_FN3"/>
</dbReference>
<dbReference type="Gene3D" id="3.30.70.80">
    <property type="entry name" value="Peptidase S8 propeptide/proteinase inhibitor I9"/>
    <property type="match status" value="1"/>
</dbReference>
<comment type="caution">
    <text evidence="14">The sequence shown here is derived from an EMBL/GenBank/DDBJ whole genome shotgun (WGS) entry which is preliminary data.</text>
</comment>
<feature type="domain" description="Peptidase S8/S53" evidence="10">
    <location>
        <begin position="177"/>
        <end position="602"/>
    </location>
</feature>
<feature type="domain" description="Subtilisin-like protease fibronectin type-III" evidence="13">
    <location>
        <begin position="671"/>
        <end position="769"/>
    </location>
</feature>
<proteinExistence type="inferred from homology"/>
<feature type="domain" description="Inhibitor I9" evidence="12">
    <location>
        <begin position="70"/>
        <end position="154"/>
    </location>
</feature>
<dbReference type="InterPro" id="IPR003137">
    <property type="entry name" value="PA_domain"/>
</dbReference>
<comment type="subcellular location">
    <subcellularLocation>
        <location evidence="1">Secreted</location>
    </subcellularLocation>
</comment>
<dbReference type="GO" id="GO:0006508">
    <property type="term" value="P:proteolysis"/>
    <property type="evidence" value="ECO:0007669"/>
    <property type="project" value="UniProtKB-KW"/>
</dbReference>
<feature type="active site" description="Charge relay system" evidence="8 9">
    <location>
        <position position="241"/>
    </location>
</feature>
<name>A0AA38TPS6_9ASTR</name>
<gene>
    <name evidence="14" type="ORF">OSB04_010001</name>
</gene>
<dbReference type="Gene3D" id="3.40.50.200">
    <property type="entry name" value="Peptidase S8/S53 domain"/>
    <property type="match status" value="1"/>
</dbReference>
<dbReference type="Pfam" id="PF00082">
    <property type="entry name" value="Peptidase_S8"/>
    <property type="match status" value="1"/>
</dbReference>
<protein>
    <submittedName>
        <fullName evidence="14">Uncharacterized protein</fullName>
    </submittedName>
</protein>
<evidence type="ECO:0000259" key="12">
    <source>
        <dbReference type="Pfam" id="PF05922"/>
    </source>
</evidence>
<keyword evidence="15" id="KW-1185">Reference proteome</keyword>
<evidence type="ECO:0000256" key="2">
    <source>
        <dbReference type="ARBA" id="ARBA00011073"/>
    </source>
</evidence>
<dbReference type="Pfam" id="PF17766">
    <property type="entry name" value="fn3_6"/>
    <property type="match status" value="1"/>
</dbReference>
<evidence type="ECO:0000259" key="10">
    <source>
        <dbReference type="Pfam" id="PF00082"/>
    </source>
</evidence>
<dbReference type="Proteomes" id="UP001172457">
    <property type="component" value="Chromosome 3"/>
</dbReference>